<comment type="caution">
    <text evidence="2">The sequence shown here is derived from an EMBL/GenBank/DDBJ whole genome shotgun (WGS) entry which is preliminary data.</text>
</comment>
<dbReference type="EMBL" id="JAJJMA010287330">
    <property type="protein sequence ID" value="MCL7046925.1"/>
    <property type="molecule type" value="Genomic_DNA"/>
</dbReference>
<dbReference type="AlphaFoldDB" id="A0AA41VSZ3"/>
<dbReference type="Proteomes" id="UP001177140">
    <property type="component" value="Unassembled WGS sequence"/>
</dbReference>
<reference evidence="2" key="1">
    <citation type="submission" date="2022-03" db="EMBL/GenBank/DDBJ databases">
        <title>A functionally conserved STORR gene fusion in Papaver species that diverged 16.8 million years ago.</title>
        <authorList>
            <person name="Catania T."/>
        </authorList>
    </citation>
    <scope>NUCLEOTIDE SEQUENCE</scope>
    <source>
        <strain evidence="2">S-191538</strain>
    </source>
</reference>
<organism evidence="2 3">
    <name type="scientific">Papaver nudicaule</name>
    <name type="common">Iceland poppy</name>
    <dbReference type="NCBI Taxonomy" id="74823"/>
    <lineage>
        <taxon>Eukaryota</taxon>
        <taxon>Viridiplantae</taxon>
        <taxon>Streptophyta</taxon>
        <taxon>Embryophyta</taxon>
        <taxon>Tracheophyta</taxon>
        <taxon>Spermatophyta</taxon>
        <taxon>Magnoliopsida</taxon>
        <taxon>Ranunculales</taxon>
        <taxon>Papaveraceae</taxon>
        <taxon>Papaveroideae</taxon>
        <taxon>Papaver</taxon>
    </lineage>
</organism>
<gene>
    <name evidence="2" type="ORF">MKW94_022038</name>
</gene>
<evidence type="ECO:0000313" key="3">
    <source>
        <dbReference type="Proteomes" id="UP001177140"/>
    </source>
</evidence>
<protein>
    <submittedName>
        <fullName evidence="2">Uncharacterized protein</fullName>
    </submittedName>
</protein>
<feature type="region of interest" description="Disordered" evidence="1">
    <location>
        <begin position="18"/>
        <end position="130"/>
    </location>
</feature>
<feature type="compositionally biased region" description="Polar residues" evidence="1">
    <location>
        <begin position="29"/>
        <end position="39"/>
    </location>
</feature>
<proteinExistence type="predicted"/>
<feature type="compositionally biased region" description="Basic and acidic residues" evidence="1">
    <location>
        <begin position="66"/>
        <end position="76"/>
    </location>
</feature>
<evidence type="ECO:0000313" key="2">
    <source>
        <dbReference type="EMBL" id="MCL7046925.1"/>
    </source>
</evidence>
<accession>A0AA41VSZ3</accession>
<name>A0AA41VSZ3_PAPNU</name>
<sequence>MDAVYGDGYCDYDGIYIGPDASDSDDEWNQMSPMGTVSNDAMVLGDEKKKSDMPESSIDTQSISHLLRDDEEKANMDIEDGVSEENMATERKKKEKRKTQEDGIESEQNDGIEIAFQVKKKKDSKSKSDV</sequence>
<keyword evidence="3" id="KW-1185">Reference proteome</keyword>
<evidence type="ECO:0000256" key="1">
    <source>
        <dbReference type="SAM" id="MobiDB-lite"/>
    </source>
</evidence>